<name>A0ABD2MHH5_9CUCU</name>
<keyword evidence="1" id="KW-0472">Membrane</keyword>
<dbReference type="AlphaFoldDB" id="A0ABD2MHH5"/>
<proteinExistence type="predicted"/>
<gene>
    <name evidence="2" type="ORF">HHI36_010002</name>
</gene>
<dbReference type="EMBL" id="JABFTP020000001">
    <property type="protein sequence ID" value="KAL3265804.1"/>
    <property type="molecule type" value="Genomic_DNA"/>
</dbReference>
<keyword evidence="3" id="KW-1185">Reference proteome</keyword>
<evidence type="ECO:0000313" key="2">
    <source>
        <dbReference type="EMBL" id="KAL3265804.1"/>
    </source>
</evidence>
<dbReference type="Proteomes" id="UP001516400">
    <property type="component" value="Unassembled WGS sequence"/>
</dbReference>
<organism evidence="2 3">
    <name type="scientific">Cryptolaemus montrouzieri</name>
    <dbReference type="NCBI Taxonomy" id="559131"/>
    <lineage>
        <taxon>Eukaryota</taxon>
        <taxon>Metazoa</taxon>
        <taxon>Ecdysozoa</taxon>
        <taxon>Arthropoda</taxon>
        <taxon>Hexapoda</taxon>
        <taxon>Insecta</taxon>
        <taxon>Pterygota</taxon>
        <taxon>Neoptera</taxon>
        <taxon>Endopterygota</taxon>
        <taxon>Coleoptera</taxon>
        <taxon>Polyphaga</taxon>
        <taxon>Cucujiformia</taxon>
        <taxon>Coccinelloidea</taxon>
        <taxon>Coccinellidae</taxon>
        <taxon>Scymninae</taxon>
        <taxon>Scymnini</taxon>
        <taxon>Cryptolaemus</taxon>
    </lineage>
</organism>
<protein>
    <submittedName>
        <fullName evidence="2">Uncharacterized protein</fullName>
    </submittedName>
</protein>
<comment type="caution">
    <text evidence="2">The sequence shown here is derived from an EMBL/GenBank/DDBJ whole genome shotgun (WGS) entry which is preliminary data.</text>
</comment>
<feature type="transmembrane region" description="Helical" evidence="1">
    <location>
        <begin position="38"/>
        <end position="63"/>
    </location>
</feature>
<evidence type="ECO:0000256" key="1">
    <source>
        <dbReference type="SAM" id="Phobius"/>
    </source>
</evidence>
<sequence>MAQIEISEDLANTIMMLVNVCFVHQQYRHISKKPLHGASVFVIFAALFHAITATTAQLFSFLADALECALERSAIVTVITRYDPNETYTTDLYRDYKKDCEKENSDSVTLTKYPNLTSSAMNIIWPSLSQKMNSVRDVSPMITPLGKKII</sequence>
<evidence type="ECO:0000313" key="3">
    <source>
        <dbReference type="Proteomes" id="UP001516400"/>
    </source>
</evidence>
<reference evidence="2 3" key="1">
    <citation type="journal article" date="2021" name="BMC Biol.">
        <title>Horizontally acquired antibacterial genes associated with adaptive radiation of ladybird beetles.</title>
        <authorList>
            <person name="Li H.S."/>
            <person name="Tang X.F."/>
            <person name="Huang Y.H."/>
            <person name="Xu Z.Y."/>
            <person name="Chen M.L."/>
            <person name="Du X.Y."/>
            <person name="Qiu B.Y."/>
            <person name="Chen P.T."/>
            <person name="Zhang W."/>
            <person name="Slipinski A."/>
            <person name="Escalona H.E."/>
            <person name="Waterhouse R.M."/>
            <person name="Zwick A."/>
            <person name="Pang H."/>
        </authorList>
    </citation>
    <scope>NUCLEOTIDE SEQUENCE [LARGE SCALE GENOMIC DNA]</scope>
    <source>
        <strain evidence="2">SYSU2018</strain>
    </source>
</reference>
<keyword evidence="1" id="KW-0812">Transmembrane</keyword>
<keyword evidence="1" id="KW-1133">Transmembrane helix</keyword>
<accession>A0ABD2MHH5</accession>